<evidence type="ECO:0000313" key="5">
    <source>
        <dbReference type="Proteomes" id="UP001210380"/>
    </source>
</evidence>
<dbReference type="Proteomes" id="UP001210380">
    <property type="component" value="Unassembled WGS sequence"/>
</dbReference>
<organism evidence="4 5">
    <name type="scientific">Saccharopolyspora oryzae</name>
    <dbReference type="NCBI Taxonomy" id="2997343"/>
    <lineage>
        <taxon>Bacteria</taxon>
        <taxon>Bacillati</taxon>
        <taxon>Actinomycetota</taxon>
        <taxon>Actinomycetes</taxon>
        <taxon>Pseudonocardiales</taxon>
        <taxon>Pseudonocardiaceae</taxon>
        <taxon>Saccharopolyspora</taxon>
    </lineage>
</organism>
<keyword evidence="2" id="KW-0804">Transcription</keyword>
<dbReference type="PROSITE" id="PS50921">
    <property type="entry name" value="ANTAR"/>
    <property type="match status" value="1"/>
</dbReference>
<dbReference type="Pfam" id="PF01590">
    <property type="entry name" value="GAF"/>
    <property type="match status" value="1"/>
</dbReference>
<evidence type="ECO:0000256" key="1">
    <source>
        <dbReference type="ARBA" id="ARBA00023015"/>
    </source>
</evidence>
<proteinExistence type="predicted"/>
<dbReference type="InterPro" id="IPR036388">
    <property type="entry name" value="WH-like_DNA-bd_sf"/>
</dbReference>
<gene>
    <name evidence="4" type="ORF">OU415_00600</name>
</gene>
<dbReference type="SMART" id="SM01012">
    <property type="entry name" value="ANTAR"/>
    <property type="match status" value="1"/>
</dbReference>
<dbReference type="InterPro" id="IPR005561">
    <property type="entry name" value="ANTAR"/>
</dbReference>
<dbReference type="EMBL" id="JAQGLA010000001">
    <property type="protein sequence ID" value="MDA3623910.1"/>
    <property type="molecule type" value="Genomic_DNA"/>
</dbReference>
<dbReference type="InterPro" id="IPR029016">
    <property type="entry name" value="GAF-like_dom_sf"/>
</dbReference>
<accession>A0ABT4UQB1</accession>
<dbReference type="InterPro" id="IPR012074">
    <property type="entry name" value="GAF_ANTAR"/>
</dbReference>
<dbReference type="SUPFAM" id="SSF55781">
    <property type="entry name" value="GAF domain-like"/>
    <property type="match status" value="1"/>
</dbReference>
<evidence type="ECO:0000256" key="2">
    <source>
        <dbReference type="ARBA" id="ARBA00023163"/>
    </source>
</evidence>
<dbReference type="Pfam" id="PF03861">
    <property type="entry name" value="ANTAR"/>
    <property type="match status" value="1"/>
</dbReference>
<sequence length="250" mass="27195">MNDSGGQACPKRAVVEALARTARALVGDFDLSETLYDLATDAVDALDGDLVGIMLANRSGGLFLVASSDEGTDAIGLLRLQIYQRGPCIECLNTGQVISVEGLGVDTDRWSSFVTAAIAFGFRTVHALPMRWQARTVGVLSLLRTDSSRLPTCDVALAQGFADLAVLSLHQQHCLAHRGHLAEQLHATLNSRAALDRARRVLTEESHLQIHDTFAPLRDYARAHHLRLTELAQRITADHVLARQVLAARF</sequence>
<dbReference type="Gene3D" id="1.10.10.10">
    <property type="entry name" value="Winged helix-like DNA-binding domain superfamily/Winged helix DNA-binding domain"/>
    <property type="match status" value="1"/>
</dbReference>
<evidence type="ECO:0000259" key="3">
    <source>
        <dbReference type="PROSITE" id="PS50921"/>
    </source>
</evidence>
<name>A0ABT4UQB1_9PSEU</name>
<dbReference type="RefSeq" id="WP_270946478.1">
    <property type="nucleotide sequence ID" value="NZ_JAQGLA010000001.1"/>
</dbReference>
<dbReference type="SMART" id="SM00065">
    <property type="entry name" value="GAF"/>
    <property type="match status" value="1"/>
</dbReference>
<protein>
    <submittedName>
        <fullName evidence="4">GAF and ANTAR domain-containing protein</fullName>
    </submittedName>
</protein>
<feature type="domain" description="ANTAR" evidence="3">
    <location>
        <begin position="175"/>
        <end position="236"/>
    </location>
</feature>
<dbReference type="PIRSF" id="PIRSF036625">
    <property type="entry name" value="GAF_ANTAR"/>
    <property type="match status" value="1"/>
</dbReference>
<keyword evidence="5" id="KW-1185">Reference proteome</keyword>
<dbReference type="Gene3D" id="3.30.450.40">
    <property type="match status" value="1"/>
</dbReference>
<dbReference type="InterPro" id="IPR003018">
    <property type="entry name" value="GAF"/>
</dbReference>
<keyword evidence="1" id="KW-0805">Transcription regulation</keyword>
<reference evidence="4 5" key="1">
    <citation type="submission" date="2022-11" db="EMBL/GenBank/DDBJ databases">
        <title>Draft genome sequence of Saccharopolyspora sp. WRP15-2 isolated from rhizosphere soils of wild rice in Thailand.</title>
        <authorList>
            <person name="Duangmal K."/>
            <person name="Kammanee S."/>
            <person name="Muangham S."/>
        </authorList>
    </citation>
    <scope>NUCLEOTIDE SEQUENCE [LARGE SCALE GENOMIC DNA]</scope>
    <source>
        <strain evidence="4 5">WRP15-2</strain>
    </source>
</reference>
<comment type="caution">
    <text evidence="4">The sequence shown here is derived from an EMBL/GenBank/DDBJ whole genome shotgun (WGS) entry which is preliminary data.</text>
</comment>
<evidence type="ECO:0000313" key="4">
    <source>
        <dbReference type="EMBL" id="MDA3623910.1"/>
    </source>
</evidence>